<evidence type="ECO:0000313" key="2">
    <source>
        <dbReference type="Proteomes" id="UP001059041"/>
    </source>
</evidence>
<gene>
    <name evidence="1" type="ORF">IRJ41_012063</name>
</gene>
<proteinExistence type="predicted"/>
<keyword evidence="2" id="KW-1185">Reference proteome</keyword>
<name>A0A9W7TJ68_TRIRA</name>
<dbReference type="Proteomes" id="UP001059041">
    <property type="component" value="Linkage Group LG15"/>
</dbReference>
<sequence length="126" mass="13806">MWLGHSPNSFHSTRLPTLSIHHGMETDFSSGVMTVDGPPMSYLTHPLALILRDEFSSLEPDGHCEAADALQSVSTLRGVGVDDEYGMFFGPSGNLKSPFYSGIEKKFVHFTKRIITSSIKGASLQF</sequence>
<dbReference type="EMBL" id="JAFHDT010000015">
    <property type="protein sequence ID" value="KAI7799798.1"/>
    <property type="molecule type" value="Genomic_DNA"/>
</dbReference>
<dbReference type="AlphaFoldDB" id="A0A9W7TJ68"/>
<comment type="caution">
    <text evidence="1">The sequence shown here is derived from an EMBL/GenBank/DDBJ whole genome shotgun (WGS) entry which is preliminary data.</text>
</comment>
<organism evidence="1 2">
    <name type="scientific">Triplophysa rosa</name>
    <name type="common">Cave loach</name>
    <dbReference type="NCBI Taxonomy" id="992332"/>
    <lineage>
        <taxon>Eukaryota</taxon>
        <taxon>Metazoa</taxon>
        <taxon>Chordata</taxon>
        <taxon>Craniata</taxon>
        <taxon>Vertebrata</taxon>
        <taxon>Euteleostomi</taxon>
        <taxon>Actinopterygii</taxon>
        <taxon>Neopterygii</taxon>
        <taxon>Teleostei</taxon>
        <taxon>Ostariophysi</taxon>
        <taxon>Cypriniformes</taxon>
        <taxon>Nemacheilidae</taxon>
        <taxon>Triplophysa</taxon>
    </lineage>
</organism>
<evidence type="ECO:0000313" key="1">
    <source>
        <dbReference type="EMBL" id="KAI7799798.1"/>
    </source>
</evidence>
<protein>
    <submittedName>
        <fullName evidence="1">Uncharacterized protein</fullName>
    </submittedName>
</protein>
<accession>A0A9W7TJ68</accession>
<reference evidence="1" key="1">
    <citation type="submission" date="2021-02" db="EMBL/GenBank/DDBJ databases">
        <title>Comparative genomics reveals that relaxation of natural selection precedes convergent phenotypic evolution of cavefish.</title>
        <authorList>
            <person name="Peng Z."/>
        </authorList>
    </citation>
    <scope>NUCLEOTIDE SEQUENCE</scope>
    <source>
        <tissue evidence="1">Muscle</tissue>
    </source>
</reference>